<dbReference type="InterPro" id="IPR003137">
    <property type="entry name" value="PA_domain"/>
</dbReference>
<protein>
    <recommendedName>
        <fullName evidence="15">Subtilisin-like protease</fullName>
    </recommendedName>
</protein>
<evidence type="ECO:0000256" key="6">
    <source>
        <dbReference type="PIRSR" id="PIRSR615500-1"/>
    </source>
</evidence>
<dbReference type="InterPro" id="IPR010259">
    <property type="entry name" value="S8pro/Inhibitor_I9"/>
</dbReference>
<evidence type="ECO:0000256" key="4">
    <source>
        <dbReference type="ARBA" id="ARBA00022801"/>
    </source>
</evidence>
<evidence type="ECO:0000256" key="7">
    <source>
        <dbReference type="PROSITE-ProRule" id="PRU01240"/>
    </source>
</evidence>
<keyword evidence="5 7" id="KW-0720">Serine protease</keyword>
<evidence type="ECO:0000313" key="13">
    <source>
        <dbReference type="EMBL" id="CAH1425317.1"/>
    </source>
</evidence>
<evidence type="ECO:0000259" key="11">
    <source>
        <dbReference type="Pfam" id="PF05922"/>
    </source>
</evidence>
<dbReference type="Pfam" id="PF17766">
    <property type="entry name" value="fn3_6"/>
    <property type="match status" value="1"/>
</dbReference>
<feature type="signal peptide" evidence="8">
    <location>
        <begin position="1"/>
        <end position="22"/>
    </location>
</feature>
<keyword evidence="14" id="KW-1185">Reference proteome</keyword>
<dbReference type="InterPro" id="IPR000209">
    <property type="entry name" value="Peptidase_S8/S53_dom"/>
</dbReference>
<name>A0AAU9MFM6_9ASTR</name>
<dbReference type="InterPro" id="IPR045051">
    <property type="entry name" value="SBT"/>
</dbReference>
<dbReference type="GO" id="GO:0004252">
    <property type="term" value="F:serine-type endopeptidase activity"/>
    <property type="evidence" value="ECO:0007669"/>
    <property type="project" value="UniProtKB-UniRule"/>
</dbReference>
<dbReference type="InterPro" id="IPR015500">
    <property type="entry name" value="Peptidase_S8_subtilisin-rel"/>
</dbReference>
<proteinExistence type="inferred from homology"/>
<dbReference type="GO" id="GO:0006508">
    <property type="term" value="P:proteolysis"/>
    <property type="evidence" value="ECO:0007669"/>
    <property type="project" value="UniProtKB-KW"/>
</dbReference>
<dbReference type="Proteomes" id="UP001157418">
    <property type="component" value="Unassembled WGS sequence"/>
</dbReference>
<dbReference type="InterPro" id="IPR036852">
    <property type="entry name" value="Peptidase_S8/S53_dom_sf"/>
</dbReference>
<keyword evidence="3 8" id="KW-0732">Signal</keyword>
<dbReference type="AlphaFoldDB" id="A0AAU9MFM6"/>
<reference evidence="13 14" key="1">
    <citation type="submission" date="2022-01" db="EMBL/GenBank/DDBJ databases">
        <authorList>
            <person name="Xiong W."/>
            <person name="Schranz E."/>
        </authorList>
    </citation>
    <scope>NUCLEOTIDE SEQUENCE [LARGE SCALE GENOMIC DNA]</scope>
</reference>
<keyword evidence="4 7" id="KW-0378">Hydrolase</keyword>
<comment type="similarity">
    <text evidence="1 7">Belongs to the peptidase S8 family.</text>
</comment>
<evidence type="ECO:0000259" key="10">
    <source>
        <dbReference type="Pfam" id="PF02225"/>
    </source>
</evidence>
<evidence type="ECO:0000256" key="2">
    <source>
        <dbReference type="ARBA" id="ARBA00022670"/>
    </source>
</evidence>
<dbReference type="InterPro" id="IPR037045">
    <property type="entry name" value="S8pro/Inhibitor_I9_sf"/>
</dbReference>
<feature type="domain" description="Peptidase S8/S53" evidence="9">
    <location>
        <begin position="117"/>
        <end position="548"/>
    </location>
</feature>
<evidence type="ECO:0000256" key="8">
    <source>
        <dbReference type="SAM" id="SignalP"/>
    </source>
</evidence>
<feature type="domain" description="PA" evidence="10">
    <location>
        <begin position="341"/>
        <end position="428"/>
    </location>
</feature>
<dbReference type="Pfam" id="PF05922">
    <property type="entry name" value="Inhibitor_I9"/>
    <property type="match status" value="1"/>
</dbReference>
<dbReference type="Gene3D" id="2.60.40.2310">
    <property type="match status" value="1"/>
</dbReference>
<feature type="active site" description="Charge relay system" evidence="6 7">
    <location>
        <position position="508"/>
    </location>
</feature>
<gene>
    <name evidence="13" type="ORF">LVIROSA_LOCUS12467</name>
</gene>
<feature type="active site" description="Charge relay system" evidence="6 7">
    <location>
        <position position="183"/>
    </location>
</feature>
<sequence>MLPTIMSFILLTIFTTFPTCKAYQFKTKTYIVQLTSPQGQQLSLDHRPHDLEQRYNLFLSKNGFAAQMSSKQAYAIQNMRGVASVSPERHFRLHTTHSAQFMGLSHNSGLWKDSNHGKGIIIGVLDTGTTPQHPSFHDFGVPTPPERWKGRCEVGVRQYCNNKLIGMRNFVSSTSSPLDTLGHGTHTSSTAAGNFVDNANIFGNFNGTATGMAPLAHLAMYKVCNREYCSESDSIAGMDAAIGDGVDVLSISFGGASVPFYRDSMAISAFKAIQKGIFLSCSGGNSGPSKGTLSNTVPWVLTVGASTIDRRIRTTVYLGNKKLLDGESLYQPKSFHQKLMPLVYPGGNGDYKAATCSRGSLDNIDVNGKVVLCDMGGTIWTVDKGRVVKDAGGAAMVLRNGIACPEITVPEAHVLPASNVGYKEGLEIIKYLNSTSSAVATILQRGTIVGVKSAPEVACFSSRGPNLASPGILKPDIIGPGVDILAAWPLLMPMMTKLPTFKIMSGTSMACPHLAGVAALLKSRHPEWSPAAIKSAMMTTASQVSLYGKPIVDHETDLPADMFAIGAGHVNPSKANDPGLVFDIQPDDYIPYLCGLGYTTKQISMIIKKPFSCIKSIKETELNYPSFVVTLKRGDTKTYSRTVTNVGMPNSIYTIGNVSVPQGVRVCTVVDTSFQRLRFIAMYQKLTYKITFTRDIMDKVKSRYGQGYMTWVSGKYSVRTPFLFKFFG</sequence>
<dbReference type="CDD" id="cd02120">
    <property type="entry name" value="PA_subtilisin_like"/>
    <property type="match status" value="1"/>
</dbReference>
<evidence type="ECO:0000259" key="12">
    <source>
        <dbReference type="Pfam" id="PF17766"/>
    </source>
</evidence>
<dbReference type="Gene3D" id="3.30.70.80">
    <property type="entry name" value="Peptidase S8 propeptide/proteinase inhibitor I9"/>
    <property type="match status" value="1"/>
</dbReference>
<feature type="domain" description="Subtilisin-like protease fibronectin type-III" evidence="12">
    <location>
        <begin position="621"/>
        <end position="722"/>
    </location>
</feature>
<accession>A0AAU9MFM6</accession>
<comment type="caution">
    <text evidence="13">The sequence shown here is derived from an EMBL/GenBank/DDBJ whole genome shotgun (WGS) entry which is preliminary data.</text>
</comment>
<dbReference type="SUPFAM" id="SSF52743">
    <property type="entry name" value="Subtilisin-like"/>
    <property type="match status" value="1"/>
</dbReference>
<dbReference type="Gene3D" id="3.50.30.30">
    <property type="match status" value="1"/>
</dbReference>
<evidence type="ECO:0000256" key="5">
    <source>
        <dbReference type="ARBA" id="ARBA00022825"/>
    </source>
</evidence>
<dbReference type="FunFam" id="3.50.30.30:FF:000005">
    <property type="entry name" value="subtilisin-like protease SBT1.5"/>
    <property type="match status" value="1"/>
</dbReference>
<dbReference type="Gene3D" id="3.40.50.200">
    <property type="entry name" value="Peptidase S8/S53 domain"/>
    <property type="match status" value="1"/>
</dbReference>
<evidence type="ECO:0000256" key="3">
    <source>
        <dbReference type="ARBA" id="ARBA00022729"/>
    </source>
</evidence>
<feature type="domain" description="Inhibitor I9" evidence="11">
    <location>
        <begin position="45"/>
        <end position="94"/>
    </location>
</feature>
<dbReference type="PRINTS" id="PR00723">
    <property type="entry name" value="SUBTILISIN"/>
</dbReference>
<evidence type="ECO:0008006" key="15">
    <source>
        <dbReference type="Google" id="ProtNLM"/>
    </source>
</evidence>
<dbReference type="Pfam" id="PF00082">
    <property type="entry name" value="Peptidase_S8"/>
    <property type="match status" value="1"/>
</dbReference>
<evidence type="ECO:0000259" key="9">
    <source>
        <dbReference type="Pfam" id="PF00082"/>
    </source>
</evidence>
<evidence type="ECO:0000313" key="14">
    <source>
        <dbReference type="Proteomes" id="UP001157418"/>
    </source>
</evidence>
<dbReference type="InterPro" id="IPR034197">
    <property type="entry name" value="Peptidases_S8_3"/>
</dbReference>
<dbReference type="CDD" id="cd04852">
    <property type="entry name" value="Peptidases_S8_3"/>
    <property type="match status" value="1"/>
</dbReference>
<organism evidence="13 14">
    <name type="scientific">Lactuca virosa</name>
    <dbReference type="NCBI Taxonomy" id="75947"/>
    <lineage>
        <taxon>Eukaryota</taxon>
        <taxon>Viridiplantae</taxon>
        <taxon>Streptophyta</taxon>
        <taxon>Embryophyta</taxon>
        <taxon>Tracheophyta</taxon>
        <taxon>Spermatophyta</taxon>
        <taxon>Magnoliopsida</taxon>
        <taxon>eudicotyledons</taxon>
        <taxon>Gunneridae</taxon>
        <taxon>Pentapetalae</taxon>
        <taxon>asterids</taxon>
        <taxon>campanulids</taxon>
        <taxon>Asterales</taxon>
        <taxon>Asteraceae</taxon>
        <taxon>Cichorioideae</taxon>
        <taxon>Cichorieae</taxon>
        <taxon>Lactucinae</taxon>
        <taxon>Lactuca</taxon>
    </lineage>
</organism>
<dbReference type="EMBL" id="CAKMRJ010002223">
    <property type="protein sequence ID" value="CAH1425317.1"/>
    <property type="molecule type" value="Genomic_DNA"/>
</dbReference>
<keyword evidence="2 7" id="KW-0645">Protease</keyword>
<dbReference type="PANTHER" id="PTHR10795">
    <property type="entry name" value="PROPROTEIN CONVERTASE SUBTILISIN/KEXIN"/>
    <property type="match status" value="1"/>
</dbReference>
<dbReference type="InterPro" id="IPR041469">
    <property type="entry name" value="Subtilisin-like_FN3"/>
</dbReference>
<dbReference type="Pfam" id="PF02225">
    <property type="entry name" value="PA"/>
    <property type="match status" value="1"/>
</dbReference>
<dbReference type="PROSITE" id="PS51892">
    <property type="entry name" value="SUBTILASE"/>
    <property type="match status" value="1"/>
</dbReference>
<feature type="active site" description="Charge relay system" evidence="6 7">
    <location>
        <position position="126"/>
    </location>
</feature>
<evidence type="ECO:0000256" key="1">
    <source>
        <dbReference type="ARBA" id="ARBA00011073"/>
    </source>
</evidence>
<feature type="chain" id="PRO_5043818402" description="Subtilisin-like protease" evidence="8">
    <location>
        <begin position="23"/>
        <end position="728"/>
    </location>
</feature>